<evidence type="ECO:0000256" key="6">
    <source>
        <dbReference type="ARBA" id="ARBA00023239"/>
    </source>
</evidence>
<dbReference type="PROSITE" id="PS51257">
    <property type="entry name" value="PROKAR_LIPOPROTEIN"/>
    <property type="match status" value="1"/>
</dbReference>
<feature type="domain" description="Prephenate dehydratase" evidence="8">
    <location>
        <begin position="16"/>
        <end position="249"/>
    </location>
</feature>
<dbReference type="GO" id="GO:0005737">
    <property type="term" value="C:cytoplasm"/>
    <property type="evidence" value="ECO:0007669"/>
    <property type="project" value="TreeGrafter"/>
</dbReference>
<name>A0A381LDR0_BLUGR</name>
<dbReference type="EMBL" id="UIGY01000161">
    <property type="protein sequence ID" value="SUZ12044.1"/>
    <property type="molecule type" value="Genomic_DNA"/>
</dbReference>
<keyword evidence="5" id="KW-0584">Phenylalanine biosynthesis</keyword>
<dbReference type="PROSITE" id="PS51171">
    <property type="entry name" value="PREPHENATE_DEHYDR_3"/>
    <property type="match status" value="1"/>
</dbReference>
<keyword evidence="6" id="KW-0456">Lyase</keyword>
<dbReference type="PROSITE" id="PS51671">
    <property type="entry name" value="ACT"/>
    <property type="match status" value="1"/>
</dbReference>
<dbReference type="UniPathway" id="UPA00121">
    <property type="reaction ID" value="UER00345"/>
</dbReference>
<dbReference type="SUPFAM" id="SSF53850">
    <property type="entry name" value="Periplasmic binding protein-like II"/>
    <property type="match status" value="1"/>
</dbReference>
<dbReference type="PANTHER" id="PTHR21022">
    <property type="entry name" value="PREPHENATE DEHYDRATASE P PROTEIN"/>
    <property type="match status" value="1"/>
</dbReference>
<dbReference type="PIRSF" id="PIRSF001500">
    <property type="entry name" value="Chor_mut_pdt_Ppr"/>
    <property type="match status" value="1"/>
</dbReference>
<dbReference type="EC" id="4.2.1.51" evidence="2"/>
<evidence type="ECO:0000256" key="1">
    <source>
        <dbReference type="ARBA" id="ARBA00004741"/>
    </source>
</evidence>
<feature type="region of interest" description="Disordered" evidence="7">
    <location>
        <begin position="135"/>
        <end position="154"/>
    </location>
</feature>
<reference evidence="10" key="1">
    <citation type="submission" date="2018-07" db="EMBL/GenBank/DDBJ databases">
        <authorList>
            <person name="Quirk P.G."/>
            <person name="Krulwich T.A."/>
        </authorList>
    </citation>
    <scope>NUCLEOTIDE SEQUENCE</scope>
    <source>
        <strain evidence="10">96224</strain>
    </source>
</reference>
<dbReference type="InterPro" id="IPR001086">
    <property type="entry name" value="Preph_deHydtase"/>
</dbReference>
<feature type="domain" description="ACT" evidence="9">
    <location>
        <begin position="265"/>
        <end position="343"/>
    </location>
</feature>
<dbReference type="OrthoDB" id="983542at2759"/>
<dbReference type="GO" id="GO:0004664">
    <property type="term" value="F:prephenate dehydratase activity"/>
    <property type="evidence" value="ECO:0007669"/>
    <property type="project" value="UniProtKB-EC"/>
</dbReference>
<proteinExistence type="predicted"/>
<organism evidence="10">
    <name type="scientific">Blumeria graminis f. sp. tritici 96224</name>
    <dbReference type="NCBI Taxonomy" id="1268274"/>
    <lineage>
        <taxon>Eukaryota</taxon>
        <taxon>Fungi</taxon>
        <taxon>Dikarya</taxon>
        <taxon>Ascomycota</taxon>
        <taxon>Pezizomycotina</taxon>
        <taxon>Leotiomycetes</taxon>
        <taxon>Erysiphales</taxon>
        <taxon>Erysiphaceae</taxon>
        <taxon>Blumeria</taxon>
    </lineage>
</organism>
<protein>
    <recommendedName>
        <fullName evidence="2">prephenate dehydratase</fullName>
        <ecNumber evidence="2">4.2.1.51</ecNumber>
    </recommendedName>
</protein>
<dbReference type="InterPro" id="IPR008242">
    <property type="entry name" value="Chor_mutase/pphenate_deHydtase"/>
</dbReference>
<dbReference type="PANTHER" id="PTHR21022:SF19">
    <property type="entry name" value="PREPHENATE DEHYDRATASE-RELATED"/>
    <property type="match status" value="1"/>
</dbReference>
<dbReference type="Pfam" id="PF00800">
    <property type="entry name" value="PDT"/>
    <property type="match status" value="1"/>
</dbReference>
<dbReference type="CDD" id="cd04905">
    <property type="entry name" value="ACT_CM-PDT"/>
    <property type="match status" value="1"/>
</dbReference>
<evidence type="ECO:0000256" key="3">
    <source>
        <dbReference type="ARBA" id="ARBA00022605"/>
    </source>
</evidence>
<dbReference type="Gene3D" id="3.40.190.10">
    <property type="entry name" value="Periplasmic binding protein-like II"/>
    <property type="match status" value="2"/>
</dbReference>
<feature type="compositionally biased region" description="Polar residues" evidence="7">
    <location>
        <begin position="135"/>
        <end position="147"/>
    </location>
</feature>
<accession>A0A381LDR0</accession>
<evidence type="ECO:0000256" key="2">
    <source>
        <dbReference type="ARBA" id="ARBA00013147"/>
    </source>
</evidence>
<dbReference type="Gene3D" id="3.30.70.260">
    <property type="match status" value="1"/>
</dbReference>
<gene>
    <name evidence="10" type="ORF">BGT96224V2_LOCUS5169</name>
</gene>
<evidence type="ECO:0000313" key="10">
    <source>
        <dbReference type="EMBL" id="SUZ12044.1"/>
    </source>
</evidence>
<dbReference type="InterPro" id="IPR045865">
    <property type="entry name" value="ACT-like_dom_sf"/>
</dbReference>
<dbReference type="AlphaFoldDB" id="A0A381LDR0"/>
<dbReference type="InterPro" id="IPR002912">
    <property type="entry name" value="ACT_dom"/>
</dbReference>
<evidence type="ECO:0000259" key="9">
    <source>
        <dbReference type="PROSITE" id="PS51671"/>
    </source>
</evidence>
<dbReference type="SUPFAM" id="SSF55021">
    <property type="entry name" value="ACT-like"/>
    <property type="match status" value="1"/>
</dbReference>
<dbReference type="CDD" id="cd13532">
    <property type="entry name" value="PBP2_PDT_like"/>
    <property type="match status" value="1"/>
</dbReference>
<evidence type="ECO:0000256" key="5">
    <source>
        <dbReference type="ARBA" id="ARBA00023222"/>
    </source>
</evidence>
<evidence type="ECO:0000256" key="7">
    <source>
        <dbReference type="SAM" id="MobiDB-lite"/>
    </source>
</evidence>
<evidence type="ECO:0000256" key="4">
    <source>
        <dbReference type="ARBA" id="ARBA00023141"/>
    </source>
</evidence>
<sequence length="355" mass="39186">MLIKNSEPQKERAVPLVAYLGPAFSFTHQAAIACFNQNHYNLVPASSISGKLLGSKLIQSLTKREVIDVFEVVYLEDVSLGVVPIENSTNGAVNITFDLMADREEKFPDVKICDEAYLRVSHCLLGRKLAHQPTDSPLASGMSTPTRSIPLPHLPRTTPISSLKHIKRIFSHPQAWGQCEVFLAAFLKNIERINVDSTSRAAELARADVTGTSAAISSGLVAEIQGLDILAEGIEDRDDNTTRFVVLCKGVDMEAGSSIKTKSIISLIIDDEVPGALASTLQCFAINSVNLTNIISLPTMEIPFQYIFFLEFEGSIHNDPDDRVRMALDNLKEFVQSWKWLGSWNDRIAMLQSQQ</sequence>
<evidence type="ECO:0000259" key="8">
    <source>
        <dbReference type="PROSITE" id="PS51171"/>
    </source>
</evidence>
<keyword evidence="4" id="KW-0057">Aromatic amino acid biosynthesis</keyword>
<keyword evidence="3" id="KW-0028">Amino-acid biosynthesis</keyword>
<dbReference type="GO" id="GO:0009094">
    <property type="term" value="P:L-phenylalanine biosynthetic process"/>
    <property type="evidence" value="ECO:0007669"/>
    <property type="project" value="UniProtKB-UniPathway"/>
</dbReference>
<comment type="pathway">
    <text evidence="1">Amino-acid biosynthesis; L-phenylalanine biosynthesis; phenylpyruvate from prephenate: step 1/1.</text>
</comment>